<feature type="region of interest" description="Disordered" evidence="3">
    <location>
        <begin position="1"/>
        <end position="27"/>
    </location>
</feature>
<dbReference type="OrthoDB" id="9807356at2"/>
<dbReference type="GO" id="GO:0008713">
    <property type="term" value="F:ADP-heptose-lipopolysaccharide heptosyltransferase activity"/>
    <property type="evidence" value="ECO:0007669"/>
    <property type="project" value="TreeGrafter"/>
</dbReference>
<keyword evidence="5" id="KW-1185">Reference proteome</keyword>
<evidence type="ECO:0000256" key="3">
    <source>
        <dbReference type="SAM" id="MobiDB-lite"/>
    </source>
</evidence>
<protein>
    <submittedName>
        <fullName evidence="4">Glycosyltransferase family 9 protein</fullName>
    </submittedName>
</protein>
<proteinExistence type="predicted"/>
<evidence type="ECO:0000313" key="5">
    <source>
        <dbReference type="Proteomes" id="UP000253507"/>
    </source>
</evidence>
<dbReference type="EMBL" id="QOIM01000042">
    <property type="protein sequence ID" value="RCG14609.1"/>
    <property type="molecule type" value="Genomic_DNA"/>
</dbReference>
<dbReference type="RefSeq" id="WP_114018175.1">
    <property type="nucleotide sequence ID" value="NZ_QOIM01000042.1"/>
</dbReference>
<dbReference type="Gene3D" id="3.40.50.2000">
    <property type="entry name" value="Glycogen Phosphorylase B"/>
    <property type="match status" value="2"/>
</dbReference>
<dbReference type="InterPro" id="IPR002201">
    <property type="entry name" value="Glyco_trans_9"/>
</dbReference>
<dbReference type="Pfam" id="PF01075">
    <property type="entry name" value="Glyco_transf_9"/>
    <property type="match status" value="1"/>
</dbReference>
<gene>
    <name evidence="4" type="ORF">DQ392_26115</name>
</gene>
<dbReference type="AlphaFoldDB" id="A0A367E9Y2"/>
<dbReference type="PANTHER" id="PTHR30160">
    <property type="entry name" value="TETRAACYLDISACCHARIDE 4'-KINASE-RELATED"/>
    <property type="match status" value="1"/>
</dbReference>
<feature type="compositionally biased region" description="Basic and acidic residues" evidence="3">
    <location>
        <begin position="352"/>
        <end position="365"/>
    </location>
</feature>
<dbReference type="GO" id="GO:0005829">
    <property type="term" value="C:cytosol"/>
    <property type="evidence" value="ECO:0007669"/>
    <property type="project" value="TreeGrafter"/>
</dbReference>
<sequence>MSGSGPGASGRRPAGGPAGGGEGEGRPVALRAGAGVRAGTPRTLVLRALGLGDLLTAVPALRALRRAHPEHELVLAAPAWLAPAARAAQVADVLLPAGGTAREVPAALGWPWPPPRLAVDLHGNGAPSRDALAASAPARLLAYAEGSAPAWREYEHERPRWCRLLRWYGIPADPCELLLGRPEVPSPAPGAVVVHPGADAGARRWPAERFAQVARELRARGDEIVITHGPGELALAHEVAARAGLPARAVPGGASGLPFELLAALVARARAVVVGDTGVAHLASALAAPSVVLFGPVSPTLWGPPPHPGHRTLWRPSPGDGPRPGDPHGTRPDPRLLRLHPADVLDACARLEDRDPAPRPPDDGVPHGTEPTGASTGTTGPHGARGDGGFRGVAARGAAEGTAPATAAPAASGEGGAP</sequence>
<name>A0A367E9Y2_9ACTN</name>
<feature type="region of interest" description="Disordered" evidence="3">
    <location>
        <begin position="303"/>
        <end position="337"/>
    </location>
</feature>
<dbReference type="GO" id="GO:0009244">
    <property type="term" value="P:lipopolysaccharide core region biosynthetic process"/>
    <property type="evidence" value="ECO:0007669"/>
    <property type="project" value="TreeGrafter"/>
</dbReference>
<keyword evidence="2 4" id="KW-0808">Transferase</keyword>
<evidence type="ECO:0000256" key="2">
    <source>
        <dbReference type="ARBA" id="ARBA00022679"/>
    </source>
</evidence>
<feature type="region of interest" description="Disordered" evidence="3">
    <location>
        <begin position="352"/>
        <end position="418"/>
    </location>
</feature>
<dbReference type="PANTHER" id="PTHR30160:SF1">
    <property type="entry name" value="LIPOPOLYSACCHARIDE 1,2-N-ACETYLGLUCOSAMINETRANSFERASE-RELATED"/>
    <property type="match status" value="1"/>
</dbReference>
<organism evidence="4 5">
    <name type="scientific">Streptomyces reniochalinae</name>
    <dbReference type="NCBI Taxonomy" id="2250578"/>
    <lineage>
        <taxon>Bacteria</taxon>
        <taxon>Bacillati</taxon>
        <taxon>Actinomycetota</taxon>
        <taxon>Actinomycetes</taxon>
        <taxon>Kitasatosporales</taxon>
        <taxon>Streptomycetaceae</taxon>
        <taxon>Streptomyces</taxon>
    </lineage>
</organism>
<evidence type="ECO:0000256" key="1">
    <source>
        <dbReference type="ARBA" id="ARBA00022676"/>
    </source>
</evidence>
<dbReference type="CDD" id="cd03789">
    <property type="entry name" value="GT9_LPS_heptosyltransferase"/>
    <property type="match status" value="1"/>
</dbReference>
<evidence type="ECO:0000313" key="4">
    <source>
        <dbReference type="EMBL" id="RCG14609.1"/>
    </source>
</evidence>
<feature type="compositionally biased region" description="Basic and acidic residues" evidence="3">
    <location>
        <begin position="323"/>
        <end position="337"/>
    </location>
</feature>
<accession>A0A367E9Y2</accession>
<comment type="caution">
    <text evidence="4">The sequence shown here is derived from an EMBL/GenBank/DDBJ whole genome shotgun (WGS) entry which is preliminary data.</text>
</comment>
<reference evidence="4 5" key="1">
    <citation type="submission" date="2018-06" db="EMBL/GenBank/DDBJ databases">
        <title>Streptomyces reniochalinae sp. nov. and Streptomyces diacarnus sp. nov. from marine sponges.</title>
        <authorList>
            <person name="Li L."/>
        </authorList>
    </citation>
    <scope>NUCLEOTIDE SEQUENCE [LARGE SCALE GENOMIC DNA]</scope>
    <source>
        <strain evidence="4 5">LHW50302</strain>
    </source>
</reference>
<dbReference type="Proteomes" id="UP000253507">
    <property type="component" value="Unassembled WGS sequence"/>
</dbReference>
<dbReference type="SUPFAM" id="SSF53756">
    <property type="entry name" value="UDP-Glycosyltransferase/glycogen phosphorylase"/>
    <property type="match status" value="1"/>
</dbReference>
<keyword evidence="1" id="KW-0328">Glycosyltransferase</keyword>
<feature type="compositionally biased region" description="Low complexity" evidence="3">
    <location>
        <begin position="392"/>
        <end position="412"/>
    </location>
</feature>
<dbReference type="InterPro" id="IPR051199">
    <property type="entry name" value="LPS_LOS_Heptosyltrfase"/>
</dbReference>